<organism evidence="2 3">
    <name type="scientific">Buchananella hordeovulneris</name>
    <dbReference type="NCBI Taxonomy" id="52770"/>
    <lineage>
        <taxon>Bacteria</taxon>
        <taxon>Bacillati</taxon>
        <taxon>Actinomycetota</taxon>
        <taxon>Actinomycetes</taxon>
        <taxon>Actinomycetales</taxon>
        <taxon>Actinomycetaceae</taxon>
        <taxon>Buchananella</taxon>
    </lineage>
</organism>
<evidence type="ECO:0000313" key="3">
    <source>
        <dbReference type="Proteomes" id="UP000185612"/>
    </source>
</evidence>
<feature type="region of interest" description="Disordered" evidence="1">
    <location>
        <begin position="176"/>
        <end position="206"/>
    </location>
</feature>
<reference evidence="3" key="1">
    <citation type="submission" date="2016-12" db="EMBL/GenBank/DDBJ databases">
        <authorList>
            <person name="Meng X."/>
        </authorList>
    </citation>
    <scope>NUCLEOTIDE SEQUENCE [LARGE SCALE GENOMIC DNA]</scope>
    <source>
        <strain evidence="3">DSM 20732</strain>
    </source>
</reference>
<name>A0A1Q5PY83_9ACTO</name>
<dbReference type="STRING" id="52770.BSZ40_00100"/>
<protein>
    <submittedName>
        <fullName evidence="2">Uncharacterized protein</fullName>
    </submittedName>
</protein>
<feature type="compositionally biased region" description="Acidic residues" evidence="1">
    <location>
        <begin position="178"/>
        <end position="187"/>
    </location>
</feature>
<dbReference type="AlphaFoldDB" id="A0A1Q5PY83"/>
<accession>A0A1Q5PY83</accession>
<keyword evidence="3" id="KW-1185">Reference proteome</keyword>
<feature type="compositionally biased region" description="Low complexity" evidence="1">
    <location>
        <begin position="193"/>
        <end position="205"/>
    </location>
</feature>
<dbReference type="EMBL" id="MQVS01000001">
    <property type="protein sequence ID" value="OKL52568.1"/>
    <property type="molecule type" value="Genomic_DNA"/>
</dbReference>
<dbReference type="Proteomes" id="UP000185612">
    <property type="component" value="Unassembled WGS sequence"/>
</dbReference>
<dbReference type="InParanoid" id="A0A1Q5PY83"/>
<comment type="caution">
    <text evidence="2">The sequence shown here is derived from an EMBL/GenBank/DDBJ whole genome shotgun (WGS) entry which is preliminary data.</text>
</comment>
<sequence length="418" mass="44984">MLSRIDVAEPDPQARPGTISAGTVEVDTDLLFVLSEHPAAANRRRSAADPEVLPVAALPELGSARLAAAIAARSLPDVLEALAEDVAVLPVRLTEEGIEALGVQSDDGLVRLPLFTSAATYAEVATGHEPLFVIRLGVALIEFVVQHAAHLHSLIIDPHRTEAFEVSSRFLAEVLNDPFDEPDEPDEPREMTATEPTESASTSPARRVVGLDLDLPTHWAVLNLRAPVEVRQGEIKELVKRQTRKLSDAGANLRREMRQWLERAAAQAAGAGGRDFAFLLANTKEAAAAVSLVTYWHDIGATGSISPLQLMTERLVADSRPGDELVELKDDDDGIVRRVRLSHGAKELGGENTPLVLIDYWLAVPGEGALAHVAFSTPHDFAKDEITRLADAVVLGARWVFADELPPASASFAVEEAD</sequence>
<gene>
    <name evidence="2" type="ORF">BSZ40_00100</name>
</gene>
<evidence type="ECO:0000256" key="1">
    <source>
        <dbReference type="SAM" id="MobiDB-lite"/>
    </source>
</evidence>
<proteinExistence type="predicted"/>
<feature type="region of interest" description="Disordered" evidence="1">
    <location>
        <begin position="1"/>
        <end position="20"/>
    </location>
</feature>
<evidence type="ECO:0000313" key="2">
    <source>
        <dbReference type="EMBL" id="OKL52568.1"/>
    </source>
</evidence>